<keyword evidence="3" id="KW-0328">Glycosyltransferase</keyword>
<dbReference type="InterPro" id="IPR040911">
    <property type="entry name" value="Exostosin_GT47"/>
</dbReference>
<accession>A0AAV1C5S4</accession>
<keyword evidence="8" id="KW-1185">Reference proteome</keyword>
<keyword evidence="4" id="KW-0812">Transmembrane</keyword>
<comment type="similarity">
    <text evidence="2">Belongs to the glycosyltransferase 47 family.</text>
</comment>
<dbReference type="GO" id="GO:0008378">
    <property type="term" value="F:galactosyltransferase activity"/>
    <property type="evidence" value="ECO:0007669"/>
    <property type="project" value="TreeGrafter"/>
</dbReference>
<feature type="domain" description="Exostosin GT47" evidence="6">
    <location>
        <begin position="47"/>
        <end position="383"/>
    </location>
</feature>
<evidence type="ECO:0000313" key="8">
    <source>
        <dbReference type="Proteomes" id="UP001161247"/>
    </source>
</evidence>
<dbReference type="Pfam" id="PF03016">
    <property type="entry name" value="Exostosin_GT47"/>
    <property type="match status" value="1"/>
</dbReference>
<keyword evidence="3" id="KW-0808">Transferase</keyword>
<dbReference type="GO" id="GO:0009969">
    <property type="term" value="P:xyloglucan biosynthetic process"/>
    <property type="evidence" value="ECO:0007669"/>
    <property type="project" value="TreeGrafter"/>
</dbReference>
<organism evidence="7 8">
    <name type="scientific">Oldenlandia corymbosa var. corymbosa</name>
    <dbReference type="NCBI Taxonomy" id="529605"/>
    <lineage>
        <taxon>Eukaryota</taxon>
        <taxon>Viridiplantae</taxon>
        <taxon>Streptophyta</taxon>
        <taxon>Embryophyta</taxon>
        <taxon>Tracheophyta</taxon>
        <taxon>Spermatophyta</taxon>
        <taxon>Magnoliopsida</taxon>
        <taxon>eudicotyledons</taxon>
        <taxon>Gunneridae</taxon>
        <taxon>Pentapetalae</taxon>
        <taxon>asterids</taxon>
        <taxon>lamiids</taxon>
        <taxon>Gentianales</taxon>
        <taxon>Rubiaceae</taxon>
        <taxon>Rubioideae</taxon>
        <taxon>Spermacoceae</taxon>
        <taxon>Hedyotis-Oldenlandia complex</taxon>
        <taxon>Oldenlandia</taxon>
    </lineage>
</organism>
<dbReference type="EMBL" id="OX459118">
    <property type="protein sequence ID" value="CAI9089938.1"/>
    <property type="molecule type" value="Genomic_DNA"/>
</dbReference>
<dbReference type="AlphaFoldDB" id="A0AAV1C5S4"/>
<evidence type="ECO:0000259" key="6">
    <source>
        <dbReference type="Pfam" id="PF03016"/>
    </source>
</evidence>
<protein>
    <submittedName>
        <fullName evidence="7">OLC1v1024591C1</fullName>
    </submittedName>
</protein>
<dbReference type="Proteomes" id="UP001161247">
    <property type="component" value="Chromosome 1"/>
</dbReference>
<evidence type="ECO:0000256" key="5">
    <source>
        <dbReference type="ARBA" id="ARBA00023034"/>
    </source>
</evidence>
<dbReference type="GO" id="GO:0000139">
    <property type="term" value="C:Golgi membrane"/>
    <property type="evidence" value="ECO:0007669"/>
    <property type="project" value="UniProtKB-SubCell"/>
</dbReference>
<keyword evidence="5" id="KW-0333">Golgi apparatus</keyword>
<name>A0AAV1C5S4_OLDCO</name>
<gene>
    <name evidence="7" type="ORF">OLC1_LOCUS2195</name>
</gene>
<dbReference type="PANTHER" id="PTHR11062:SF219">
    <property type="entry name" value="XYLOGLUCAN GALACTOSYLTRANSFERASE XLT2-LIKE"/>
    <property type="match status" value="1"/>
</dbReference>
<evidence type="ECO:0000256" key="2">
    <source>
        <dbReference type="ARBA" id="ARBA00010271"/>
    </source>
</evidence>
<evidence type="ECO:0000256" key="1">
    <source>
        <dbReference type="ARBA" id="ARBA00004323"/>
    </source>
</evidence>
<evidence type="ECO:0000256" key="4">
    <source>
        <dbReference type="ARBA" id="ARBA00022968"/>
    </source>
</evidence>
<reference evidence="7" key="1">
    <citation type="submission" date="2023-03" db="EMBL/GenBank/DDBJ databases">
        <authorList>
            <person name="Julca I."/>
        </authorList>
    </citation>
    <scope>NUCLEOTIDE SEQUENCE</scope>
</reference>
<sequence>MITSQCAWLVLGIIIQALIIFFLIQDSALSHPILLSKRLLSFSEKKCENGKVFIYDLPPTFNKQLLENCHDLDPWKSLCPAVSNGGFGPKAASYLTGVVPGNIAPAWYWTDMYAAEVIYHLRMMNYECRTLKPLEATAFYVPFYPGLAIGKYLFSNYTAKDRDRHGEMLLDWIKEQSSWKKRNGSDHFLVFGRLTWDFRRLTNQDSDWGSRFMYMPEMQNVLKISAERNTWDELEFSVPYPTAFHPRSKSDLAEWQGYIRARTRKCLFSFVGATRKKIRNDFRGLLMEFCKSESSCRVVDCSATRCSEGEPAILETFLDSDFCLQPKGDGYTRRSFFDCLMAGSIPVFFWVKSFKGQYEWHLPSKPESYSVFIDHRDVRLNGTVNIRNKLEGFSQIQIRKMRETVIDLLPRILYAESSKNGSGDFKDAFDVTIESVLKKLELDSKKNQSIG</sequence>
<comment type="subcellular location">
    <subcellularLocation>
        <location evidence="1">Golgi apparatus membrane</location>
        <topology evidence="1">Single-pass type II membrane protein</topology>
    </subcellularLocation>
</comment>
<evidence type="ECO:0000256" key="3">
    <source>
        <dbReference type="ARBA" id="ARBA00022676"/>
    </source>
</evidence>
<proteinExistence type="inferred from homology"/>
<evidence type="ECO:0000313" key="7">
    <source>
        <dbReference type="EMBL" id="CAI9089938.1"/>
    </source>
</evidence>
<dbReference type="PANTHER" id="PTHR11062">
    <property type="entry name" value="EXOSTOSIN HEPARAN SULFATE GLYCOSYLTRANSFERASE -RELATED"/>
    <property type="match status" value="1"/>
</dbReference>
<keyword evidence="4" id="KW-0735">Signal-anchor</keyword>
<dbReference type="InterPro" id="IPR004263">
    <property type="entry name" value="Exostosin"/>
</dbReference>